<evidence type="ECO:0000259" key="15">
    <source>
        <dbReference type="PROSITE" id="PS50275"/>
    </source>
</evidence>
<comment type="function">
    <text evidence="11 13">Catalyzes the reduction of ribonucleotides to deoxyribonucleotides. May function to provide a pool of deoxyribonucleotide precursors for DNA repair during oxygen limitation and/or for immediate growth after restoration of oxygen.</text>
</comment>
<dbReference type="InterPro" id="IPR000788">
    <property type="entry name" value="RNR_lg_C"/>
</dbReference>
<dbReference type="Proteomes" id="UP001466331">
    <property type="component" value="Unassembled WGS sequence"/>
</dbReference>
<dbReference type="PANTHER" id="PTHR43371">
    <property type="entry name" value="VITAMIN B12-DEPENDENT RIBONUCLEOTIDE REDUCTASE"/>
    <property type="match status" value="1"/>
</dbReference>
<dbReference type="EMBL" id="JBCHKQ010000001">
    <property type="protein sequence ID" value="MEM5946998.1"/>
    <property type="molecule type" value="Genomic_DNA"/>
</dbReference>
<dbReference type="SUPFAM" id="SSF51998">
    <property type="entry name" value="PFL-like glycyl radical enzymes"/>
    <property type="match status" value="1"/>
</dbReference>
<dbReference type="PROSITE" id="PS50275">
    <property type="entry name" value="SAC"/>
    <property type="match status" value="1"/>
</dbReference>
<comment type="catalytic activity">
    <reaction evidence="12 13">
        <text>a 2'-deoxyribonucleoside 5'-diphosphate + [thioredoxin]-disulfide + H2O = a ribonucleoside 5'-diphosphate + [thioredoxin]-dithiol</text>
        <dbReference type="Rhea" id="RHEA:23252"/>
        <dbReference type="Rhea" id="RHEA-COMP:10698"/>
        <dbReference type="Rhea" id="RHEA-COMP:10700"/>
        <dbReference type="ChEBI" id="CHEBI:15377"/>
        <dbReference type="ChEBI" id="CHEBI:29950"/>
        <dbReference type="ChEBI" id="CHEBI:50058"/>
        <dbReference type="ChEBI" id="CHEBI:57930"/>
        <dbReference type="ChEBI" id="CHEBI:73316"/>
        <dbReference type="EC" id="1.17.4.1"/>
    </reaction>
</comment>
<keyword evidence="5 13" id="KW-0846">Cobalamin</keyword>
<dbReference type="Pfam" id="PF02867">
    <property type="entry name" value="Ribonuc_red_lgC"/>
    <property type="match status" value="2"/>
</dbReference>
<keyword evidence="6 13" id="KW-0237">DNA synthesis</keyword>
<protein>
    <recommendedName>
        <fullName evidence="4 13">Vitamin B12-dependent ribonucleotide reductase</fullName>
        <ecNumber evidence="3 13">1.17.4.1</ecNumber>
    </recommendedName>
</protein>
<evidence type="ECO:0000256" key="11">
    <source>
        <dbReference type="ARBA" id="ARBA00025437"/>
    </source>
</evidence>
<evidence type="ECO:0000256" key="2">
    <source>
        <dbReference type="ARBA" id="ARBA00007405"/>
    </source>
</evidence>
<keyword evidence="9" id="KW-1015">Disulfide bond</keyword>
<evidence type="ECO:0000256" key="4">
    <source>
        <dbReference type="ARBA" id="ARBA00014409"/>
    </source>
</evidence>
<dbReference type="InterPro" id="IPR024434">
    <property type="entry name" value="TSCPD_dom"/>
</dbReference>
<dbReference type="InterPro" id="IPR013344">
    <property type="entry name" value="RNR_NrdJ/NrdZ"/>
</dbReference>
<dbReference type="InterPro" id="IPR013678">
    <property type="entry name" value="RNR_2_N"/>
</dbReference>
<keyword evidence="17" id="KW-1185">Reference proteome</keyword>
<evidence type="ECO:0000256" key="5">
    <source>
        <dbReference type="ARBA" id="ARBA00022628"/>
    </source>
</evidence>
<evidence type="ECO:0000313" key="17">
    <source>
        <dbReference type="Proteomes" id="UP001466331"/>
    </source>
</evidence>
<evidence type="ECO:0000256" key="7">
    <source>
        <dbReference type="ARBA" id="ARBA00022741"/>
    </source>
</evidence>
<proteinExistence type="inferred from homology"/>
<feature type="compositionally biased region" description="Polar residues" evidence="14">
    <location>
        <begin position="924"/>
        <end position="934"/>
    </location>
</feature>
<keyword evidence="8 13" id="KW-0560">Oxidoreductase</keyword>
<dbReference type="GO" id="GO:0004748">
    <property type="term" value="F:ribonucleoside-diphosphate reductase activity, thioredoxin disulfide as acceptor"/>
    <property type="evidence" value="ECO:0007669"/>
    <property type="project" value="UniProtKB-EC"/>
</dbReference>
<dbReference type="NCBIfam" id="TIGR02504">
    <property type="entry name" value="NrdJ_Z"/>
    <property type="match status" value="1"/>
</dbReference>
<name>A0ABU9U8L0_9SPIR</name>
<dbReference type="CDD" id="cd02888">
    <property type="entry name" value="RNR_II_dimer"/>
    <property type="match status" value="1"/>
</dbReference>
<keyword evidence="10 13" id="KW-0170">Cobalt</keyword>
<evidence type="ECO:0000256" key="8">
    <source>
        <dbReference type="ARBA" id="ARBA00023002"/>
    </source>
</evidence>
<comment type="caution">
    <text evidence="16">The sequence shown here is derived from an EMBL/GenBank/DDBJ whole genome shotgun (WGS) entry which is preliminary data.</text>
</comment>
<evidence type="ECO:0000256" key="1">
    <source>
        <dbReference type="ARBA" id="ARBA00001922"/>
    </source>
</evidence>
<gene>
    <name evidence="16" type="ORF">WKV44_00405</name>
</gene>
<evidence type="ECO:0000256" key="9">
    <source>
        <dbReference type="ARBA" id="ARBA00023157"/>
    </source>
</evidence>
<dbReference type="EC" id="1.17.4.1" evidence="3 13"/>
<evidence type="ECO:0000256" key="13">
    <source>
        <dbReference type="RuleBase" id="RU364064"/>
    </source>
</evidence>
<dbReference type="RefSeq" id="WP_420068452.1">
    <property type="nucleotide sequence ID" value="NZ_JBCHKQ010000001.1"/>
</dbReference>
<feature type="compositionally biased region" description="Basic and acidic residues" evidence="14">
    <location>
        <begin position="1067"/>
        <end position="1083"/>
    </location>
</feature>
<organism evidence="16 17">
    <name type="scientific">Rarispira pelagica</name>
    <dbReference type="NCBI Taxonomy" id="3141764"/>
    <lineage>
        <taxon>Bacteria</taxon>
        <taxon>Pseudomonadati</taxon>
        <taxon>Spirochaetota</taxon>
        <taxon>Spirochaetia</taxon>
        <taxon>Winmispirales</taxon>
        <taxon>Winmispiraceae</taxon>
        <taxon>Rarispira</taxon>
    </lineage>
</organism>
<dbReference type="InterPro" id="IPR002013">
    <property type="entry name" value="SAC_dom"/>
</dbReference>
<evidence type="ECO:0000256" key="14">
    <source>
        <dbReference type="SAM" id="MobiDB-lite"/>
    </source>
</evidence>
<accession>A0ABU9U8L0</accession>
<comment type="cofactor">
    <cofactor evidence="1 13">
        <name>adenosylcob(III)alamin</name>
        <dbReference type="ChEBI" id="CHEBI:18408"/>
    </cofactor>
</comment>
<dbReference type="Pfam" id="PF12637">
    <property type="entry name" value="TSCPD"/>
    <property type="match status" value="1"/>
</dbReference>
<feature type="domain" description="SAC" evidence="15">
    <location>
        <begin position="1"/>
        <end position="49"/>
    </location>
</feature>
<comment type="similarity">
    <text evidence="2 13">Belongs to the ribonucleoside diphosphate reductase class-2 family.</text>
</comment>
<evidence type="ECO:0000256" key="3">
    <source>
        <dbReference type="ARBA" id="ARBA00012274"/>
    </source>
</evidence>
<dbReference type="Gene3D" id="3.20.70.20">
    <property type="match status" value="3"/>
</dbReference>
<dbReference type="PRINTS" id="PR01183">
    <property type="entry name" value="RIBORDTASEM1"/>
</dbReference>
<sequence>MKFKRFFTRGMSSPYDGIEWVERKSEIRDLDGRVIFSQERVVVPSFWSQIATDIIAQKYFRKAGVPEDISPDGREFDARQVFHRLAYTWKKWGEDAGYFDSEEDAQIFYDEICYMLAHQMAAPNSPQWFNTGLHAVYGIEGPPQGHYYVDHKTGKLKRSASAYERPQPHACFILDVEDDLVGEGGLMDTLQREARLFKYGSGTGSNFSRIRAEGEPLSGGGVSSGLLSFLKVFDRSAAAIKSGGTTRRAAKMVVLDVDHPDIFKFVRWKVEEEYKVASLVAGSRLVSSMSRRLLEAFSSCGGDYEDAVLVTAIREAISAGLPETYIHQVLRLAEAGMSPEDFPVYSTDWEGEAYNTVSGQSSNNSVRVSQAFLEAVENDGDWELTARTSGQVIKVVKARELWKEIIRAAWQCADPGIQFDSTINEWHTCPADGKINASNPCSEYMFLDDTACNLASINFLPFYDMDSGRFDVEGFSHAVDLWTVVLEISVVMAQFPSKTIAEKSYLYRTLGLGFANLGSLLMVMGLPYDSPEGRAVAGALSAILTGRAYHMSARMAAEWGAFARYEANREHMLRVIRNHRRAAYNSAREEYEGLSVTPIGIDPTLCPDYLVKAARKIWDEALELGENYGYRNAQVTAIAPTGTIGLLMDCDTTGIEPDFAIVKFKKLAGGGYFKIINRSVPPALRKLGYSEKQIEEIVRYCVGAASLKGCSVISHKKLKEKGFTDKEISAMEERAKNAFSIKDVFGIWNFSQETLSRLGLPEDASKDASFDLLAFLGFSRKEIETAEEYICGSMTLEGAPHLKEEHLSVFDTASPAGKKGTRSISWRGHVLMMAAVQPFVSGAISKTVNMPQSASIRDVEEAYLLSWKSMLKAVALYRDASKLSQPLSAVSGAGDGAAEAIAKAARIRLQPREEQYAEQATEINKSTQTTSLSRGQRETLPSRRAGYTQKAKIGGHSLFIRTGEYQDGRLGEIFLDMYKEGAAFRSLLNSFAIAVSIGLQYGVPLQEFVDAFVFTRFEPNGMVQGHPKLRMATSVIDLIFRDLGISYLGRDDLAHIKEEISSTDISHNTEEKQEENTSHKKTKKEVIREEAVSKGYEGDACPICGNFTLVRNGTCLKCETCGSTTGCS</sequence>
<feature type="region of interest" description="Disordered" evidence="14">
    <location>
        <begin position="924"/>
        <end position="945"/>
    </location>
</feature>
<evidence type="ECO:0000313" key="16">
    <source>
        <dbReference type="EMBL" id="MEM5946998.1"/>
    </source>
</evidence>
<dbReference type="InterPro" id="IPR050862">
    <property type="entry name" value="RdRp_reductase_class-2"/>
</dbReference>
<keyword evidence="7 13" id="KW-0547">Nucleotide-binding</keyword>
<dbReference type="PANTHER" id="PTHR43371:SF1">
    <property type="entry name" value="RIBONUCLEOSIDE-DIPHOSPHATE REDUCTASE"/>
    <property type="match status" value="1"/>
</dbReference>
<evidence type="ECO:0000256" key="6">
    <source>
        <dbReference type="ARBA" id="ARBA00022634"/>
    </source>
</evidence>
<evidence type="ECO:0000256" key="12">
    <source>
        <dbReference type="ARBA" id="ARBA00047754"/>
    </source>
</evidence>
<evidence type="ECO:0000256" key="10">
    <source>
        <dbReference type="ARBA" id="ARBA00023285"/>
    </source>
</evidence>
<feature type="region of interest" description="Disordered" evidence="14">
    <location>
        <begin position="1064"/>
        <end position="1083"/>
    </location>
</feature>
<dbReference type="Pfam" id="PF08471">
    <property type="entry name" value="Ribonuc_red_2_N"/>
    <property type="match status" value="1"/>
</dbReference>
<reference evidence="16 17" key="1">
    <citation type="submission" date="2024-03" db="EMBL/GenBank/DDBJ databases">
        <title>Ignisphaera cupida sp. nov., a hyperthermophilic hydrolytic archaeon from a hot spring of Kamchatka, and proposal of Ignisphaeraceae fam. nov.</title>
        <authorList>
            <person name="Podosokorskaya O.A."/>
            <person name="Elcheninov A.G."/>
            <person name="Maltseva A.I."/>
            <person name="Zayulina K.S."/>
            <person name="Novikov A."/>
            <person name="Merkel A.Y."/>
        </authorList>
    </citation>
    <scope>NUCLEOTIDE SEQUENCE [LARGE SCALE GENOMIC DNA]</scope>
    <source>
        <strain evidence="16 17">38H-sp</strain>
    </source>
</reference>